<evidence type="ECO:0000259" key="2">
    <source>
        <dbReference type="Pfam" id="PF07853"/>
    </source>
</evidence>
<evidence type="ECO:0000313" key="3">
    <source>
        <dbReference type="EMBL" id="KYD16125.1"/>
    </source>
</evidence>
<keyword evidence="1" id="KW-0472">Membrane</keyword>
<feature type="transmembrane region" description="Helical" evidence="1">
    <location>
        <begin position="154"/>
        <end position="173"/>
    </location>
</feature>
<feature type="transmembrane region" description="Helical" evidence="1">
    <location>
        <begin position="56"/>
        <end position="76"/>
    </location>
</feature>
<dbReference type="Pfam" id="PF07853">
    <property type="entry name" value="DUF1648"/>
    <property type="match status" value="1"/>
</dbReference>
<proteinExistence type="predicted"/>
<dbReference type="AlphaFoldDB" id="A0A150LUY6"/>
<accession>A0A150LUY6</accession>
<dbReference type="STRING" id="301148.B4135_2634"/>
<keyword evidence="1" id="KW-1133">Transmembrane helix</keyword>
<feature type="transmembrane region" description="Helical" evidence="1">
    <location>
        <begin position="102"/>
        <end position="119"/>
    </location>
</feature>
<evidence type="ECO:0000256" key="1">
    <source>
        <dbReference type="SAM" id="Phobius"/>
    </source>
</evidence>
<sequence length="204" mass="23131">MLGCPVNSFAILRVFFIGRPLILSSIRKDAGKEVHTMAERSARPRIKIPKTRSERVWDLIGAVSYFGSVLFLAVVWERLPASVPAHFNAAGEVDRWGSKGELLLLPMMGAFIFFLLHILEKFPEIHNYPRRFNEKNAASFYLASRKMMNQIKNICLAIFAFLLFESASIALGWRDGIGIWLLPIMTAALLFPIVIGIVRQKRIK</sequence>
<evidence type="ECO:0000313" key="4">
    <source>
        <dbReference type="Proteomes" id="UP000075683"/>
    </source>
</evidence>
<gene>
    <name evidence="3" type="ORF">B4135_2634</name>
</gene>
<organism evidence="3 4">
    <name type="scientific">Caldibacillus debilis</name>
    <dbReference type="NCBI Taxonomy" id="301148"/>
    <lineage>
        <taxon>Bacteria</taxon>
        <taxon>Bacillati</taxon>
        <taxon>Bacillota</taxon>
        <taxon>Bacilli</taxon>
        <taxon>Bacillales</taxon>
        <taxon>Bacillaceae</taxon>
        <taxon>Caldibacillus</taxon>
    </lineage>
</organism>
<name>A0A150LUY6_9BACI</name>
<dbReference type="InterPro" id="IPR012867">
    <property type="entry name" value="DUF1648"/>
</dbReference>
<reference evidence="3 4" key="1">
    <citation type="submission" date="2016-01" db="EMBL/GenBank/DDBJ databases">
        <title>Draft Genome Sequences of Seven Thermophilic Sporeformers Isolated from Foods.</title>
        <authorList>
            <person name="Berendsen E.M."/>
            <person name="Wells-Bennik M.H."/>
            <person name="Krawcyk A.O."/>
            <person name="De Jong A."/>
            <person name="Holsappel S."/>
            <person name="Eijlander R.T."/>
            <person name="Kuipers O.P."/>
        </authorList>
    </citation>
    <scope>NUCLEOTIDE SEQUENCE [LARGE SCALE GENOMIC DNA]</scope>
    <source>
        <strain evidence="3 4">B4135</strain>
    </source>
</reference>
<keyword evidence="1" id="KW-0812">Transmembrane</keyword>
<feature type="domain" description="DUF1648" evidence="2">
    <location>
        <begin position="67"/>
        <end position="109"/>
    </location>
</feature>
<comment type="caution">
    <text evidence="3">The sequence shown here is derived from an EMBL/GenBank/DDBJ whole genome shotgun (WGS) entry which is preliminary data.</text>
</comment>
<dbReference type="EMBL" id="LQYT01000065">
    <property type="protein sequence ID" value="KYD16125.1"/>
    <property type="molecule type" value="Genomic_DNA"/>
</dbReference>
<dbReference type="Proteomes" id="UP000075683">
    <property type="component" value="Unassembled WGS sequence"/>
</dbReference>
<feature type="transmembrane region" description="Helical" evidence="1">
    <location>
        <begin position="179"/>
        <end position="198"/>
    </location>
</feature>
<protein>
    <recommendedName>
        <fullName evidence="2">DUF1648 domain-containing protein</fullName>
    </recommendedName>
</protein>